<dbReference type="AlphaFoldDB" id="A0A8H5AXL4"/>
<protein>
    <submittedName>
        <fullName evidence="2">Uncharacterized protein</fullName>
    </submittedName>
</protein>
<gene>
    <name evidence="2" type="ORF">D9619_003460</name>
</gene>
<dbReference type="Proteomes" id="UP000567179">
    <property type="component" value="Unassembled WGS sequence"/>
</dbReference>
<accession>A0A8H5AXL4</accession>
<evidence type="ECO:0000313" key="2">
    <source>
        <dbReference type="EMBL" id="KAF5312571.1"/>
    </source>
</evidence>
<keyword evidence="1" id="KW-0812">Transmembrane</keyword>
<name>A0A8H5AXL4_9AGAR</name>
<feature type="transmembrane region" description="Helical" evidence="1">
    <location>
        <begin position="112"/>
        <end position="129"/>
    </location>
</feature>
<reference evidence="2 3" key="1">
    <citation type="journal article" date="2020" name="ISME J.">
        <title>Uncovering the hidden diversity of litter-decomposition mechanisms in mushroom-forming fungi.</title>
        <authorList>
            <person name="Floudas D."/>
            <person name="Bentzer J."/>
            <person name="Ahren D."/>
            <person name="Johansson T."/>
            <person name="Persson P."/>
            <person name="Tunlid A."/>
        </authorList>
    </citation>
    <scope>NUCLEOTIDE SEQUENCE [LARGE SCALE GENOMIC DNA]</scope>
    <source>
        <strain evidence="2 3">CBS 101986</strain>
    </source>
</reference>
<sequence length="167" mass="18898">MYLRYENNTVVRLSLRRCCNAIAERTSVLDCFMAYIGSPPKARRSNRMYLHYLNHLNLSFELSKDLTLKLGSYTAQLAKAATPGVISDAPAAVYIYARYSIDRSRKAPSPEFLRGVTTLCLITIAFFAMGDAALGKLDFARPAQWKTLLHALERTYYACMVMQYTCV</sequence>
<keyword evidence="1" id="KW-1133">Transmembrane helix</keyword>
<keyword evidence="1" id="KW-0472">Membrane</keyword>
<dbReference type="EMBL" id="JAACJJ010000056">
    <property type="protein sequence ID" value="KAF5312571.1"/>
    <property type="molecule type" value="Genomic_DNA"/>
</dbReference>
<comment type="caution">
    <text evidence="2">The sequence shown here is derived from an EMBL/GenBank/DDBJ whole genome shotgun (WGS) entry which is preliminary data.</text>
</comment>
<proteinExistence type="predicted"/>
<evidence type="ECO:0000313" key="3">
    <source>
        <dbReference type="Proteomes" id="UP000567179"/>
    </source>
</evidence>
<keyword evidence="3" id="KW-1185">Reference proteome</keyword>
<evidence type="ECO:0000256" key="1">
    <source>
        <dbReference type="SAM" id="Phobius"/>
    </source>
</evidence>
<organism evidence="2 3">
    <name type="scientific">Psilocybe cf. subviscida</name>
    <dbReference type="NCBI Taxonomy" id="2480587"/>
    <lineage>
        <taxon>Eukaryota</taxon>
        <taxon>Fungi</taxon>
        <taxon>Dikarya</taxon>
        <taxon>Basidiomycota</taxon>
        <taxon>Agaricomycotina</taxon>
        <taxon>Agaricomycetes</taxon>
        <taxon>Agaricomycetidae</taxon>
        <taxon>Agaricales</taxon>
        <taxon>Agaricineae</taxon>
        <taxon>Strophariaceae</taxon>
        <taxon>Psilocybe</taxon>
    </lineage>
</organism>